<dbReference type="OrthoDB" id="435188at2759"/>
<dbReference type="PROSITE" id="PS50294">
    <property type="entry name" value="WD_REPEATS_REGION"/>
    <property type="match status" value="1"/>
</dbReference>
<protein>
    <recommendedName>
        <fullName evidence="4">WD40-repeat-containing domain</fullName>
    </recommendedName>
</protein>
<feature type="repeat" description="WD" evidence="1">
    <location>
        <begin position="158"/>
        <end position="199"/>
    </location>
</feature>
<evidence type="ECO:0008006" key="4">
    <source>
        <dbReference type="Google" id="ProtNLM"/>
    </source>
</evidence>
<dbReference type="AlphaFoldDB" id="A0A8S1U7E5"/>
<keyword evidence="3" id="KW-1185">Reference proteome</keyword>
<name>A0A8S1U7E5_9CILI</name>
<accession>A0A8S1U7E5</accession>
<evidence type="ECO:0000313" key="3">
    <source>
        <dbReference type="Proteomes" id="UP000689195"/>
    </source>
</evidence>
<proteinExistence type="predicted"/>
<dbReference type="GO" id="GO:0016226">
    <property type="term" value="P:iron-sulfur cluster assembly"/>
    <property type="evidence" value="ECO:0007669"/>
    <property type="project" value="TreeGrafter"/>
</dbReference>
<sequence>MLKQYNEIDVNQTEQTQKLKKYELIQECKIKQNQWCGAIAISSDNRIVIIGCKNKLRIYQFQQQMLKLLQTYKAHTQDINTINFFKKPSYMITGSEDKQIILWSLINGNSKKYINKQKGKDGQILSLILNEKEEQIISGSSIIQIWKLQNGWSCIQTITDHKDFVWALNINENGNQLLSSGYDKLVIIYKLIKDNSQNSKWNLIQKIEGDGFRLCWINDLLFTFQFYCKEYLSLYQKYDTNQIFRKTKNIYIKNNSTQCYGFFPQNFIKEKKILVNKNGRTVNILSKQENDNFILDQSIQFNDYQIQGCLSDDGEFLITWDGGKKGSFEIQIRKYQEL</sequence>
<keyword evidence="1" id="KW-0853">WD repeat</keyword>
<dbReference type="PROSITE" id="PS50082">
    <property type="entry name" value="WD_REPEATS_2"/>
    <property type="match status" value="2"/>
</dbReference>
<evidence type="ECO:0000256" key="1">
    <source>
        <dbReference type="PROSITE-ProRule" id="PRU00221"/>
    </source>
</evidence>
<dbReference type="EMBL" id="CAJJDO010000033">
    <property type="protein sequence ID" value="CAD8159259.1"/>
    <property type="molecule type" value="Genomic_DNA"/>
</dbReference>
<feature type="repeat" description="WD" evidence="1">
    <location>
        <begin position="72"/>
        <end position="113"/>
    </location>
</feature>
<comment type="caution">
    <text evidence="2">The sequence shown here is derived from an EMBL/GenBank/DDBJ whole genome shotgun (WGS) entry which is preliminary data.</text>
</comment>
<dbReference type="PANTHER" id="PTHR19920">
    <property type="entry name" value="WD40 PROTEIN CIAO1"/>
    <property type="match status" value="1"/>
</dbReference>
<dbReference type="Proteomes" id="UP000689195">
    <property type="component" value="Unassembled WGS sequence"/>
</dbReference>
<dbReference type="Pfam" id="PF00400">
    <property type="entry name" value="WD40"/>
    <property type="match status" value="2"/>
</dbReference>
<evidence type="ECO:0000313" key="2">
    <source>
        <dbReference type="EMBL" id="CAD8159259.1"/>
    </source>
</evidence>
<organism evidence="2 3">
    <name type="scientific">Paramecium pentaurelia</name>
    <dbReference type="NCBI Taxonomy" id="43138"/>
    <lineage>
        <taxon>Eukaryota</taxon>
        <taxon>Sar</taxon>
        <taxon>Alveolata</taxon>
        <taxon>Ciliophora</taxon>
        <taxon>Intramacronucleata</taxon>
        <taxon>Oligohymenophorea</taxon>
        <taxon>Peniculida</taxon>
        <taxon>Parameciidae</taxon>
        <taxon>Paramecium</taxon>
    </lineage>
</organism>
<dbReference type="GO" id="GO:0097361">
    <property type="term" value="C:cytosolic [4Fe-4S] assembly targeting complex"/>
    <property type="evidence" value="ECO:0007669"/>
    <property type="project" value="TreeGrafter"/>
</dbReference>
<gene>
    <name evidence="2" type="ORF">PPENT_87.1.T0330040</name>
</gene>
<dbReference type="SMART" id="SM00320">
    <property type="entry name" value="WD40"/>
    <property type="match status" value="4"/>
</dbReference>
<reference evidence="2" key="1">
    <citation type="submission" date="2021-01" db="EMBL/GenBank/DDBJ databases">
        <authorList>
            <consortium name="Genoscope - CEA"/>
            <person name="William W."/>
        </authorList>
    </citation>
    <scope>NUCLEOTIDE SEQUENCE</scope>
</reference>
<dbReference type="PANTHER" id="PTHR19920:SF0">
    <property type="entry name" value="CYTOSOLIC IRON-SULFUR PROTEIN ASSEMBLY PROTEIN CIAO1-RELATED"/>
    <property type="match status" value="1"/>
</dbReference>
<dbReference type="InterPro" id="IPR001680">
    <property type="entry name" value="WD40_rpt"/>
</dbReference>